<dbReference type="AlphaFoldDB" id="A0A829WKB8"/>
<evidence type="ECO:0000256" key="2">
    <source>
        <dbReference type="ARBA" id="ARBA00023015"/>
    </source>
</evidence>
<dbReference type="Pfam" id="PF03466">
    <property type="entry name" value="LysR_substrate"/>
    <property type="match status" value="1"/>
</dbReference>
<evidence type="ECO:0000313" key="5">
    <source>
        <dbReference type="EMBL" id="GEA39223.1"/>
    </source>
</evidence>
<dbReference type="Proteomes" id="UP000315200">
    <property type="component" value="Unassembled WGS sequence"/>
</dbReference>
<dbReference type="PANTHER" id="PTHR30126:SF91">
    <property type="entry name" value="LYSR FAMILY TRANSCRIPTIONAL REGULATOR"/>
    <property type="match status" value="1"/>
</dbReference>
<feature type="domain" description="LysR substrate-binding" evidence="4">
    <location>
        <begin position="9"/>
        <end position="196"/>
    </location>
</feature>
<dbReference type="PANTHER" id="PTHR30126">
    <property type="entry name" value="HTH-TYPE TRANSCRIPTIONAL REGULATOR"/>
    <property type="match status" value="1"/>
</dbReference>
<evidence type="ECO:0000256" key="3">
    <source>
        <dbReference type="ARBA" id="ARBA00023163"/>
    </source>
</evidence>
<evidence type="ECO:0000256" key="1">
    <source>
        <dbReference type="ARBA" id="ARBA00009437"/>
    </source>
</evidence>
<keyword evidence="2" id="KW-0805">Transcription regulation</keyword>
<organism evidence="5 6">
    <name type="scientific">Enterocloster clostridioformis</name>
    <dbReference type="NCBI Taxonomy" id="1531"/>
    <lineage>
        <taxon>Bacteria</taxon>
        <taxon>Bacillati</taxon>
        <taxon>Bacillota</taxon>
        <taxon>Clostridia</taxon>
        <taxon>Lachnospirales</taxon>
        <taxon>Lachnospiraceae</taxon>
        <taxon>Enterocloster</taxon>
    </lineage>
</organism>
<comment type="caution">
    <text evidence="5">The sequence shown here is derived from an EMBL/GenBank/DDBJ whole genome shotgun (WGS) entry which is preliminary data.</text>
</comment>
<name>A0A829WKB8_9FIRM</name>
<keyword evidence="3" id="KW-0804">Transcription</keyword>
<gene>
    <name evidence="5" type="ORF">Ccl03g_49360</name>
</gene>
<comment type="similarity">
    <text evidence="1">Belongs to the LysR transcriptional regulatory family.</text>
</comment>
<sequence length="210" mass="23986">MLEGGGRGLSLRFGTTRTIGESVISAPLARYIHSHPEDRISVVINNTDELVHKLVSGEIQFALVEGYYDDVDFDSMVFRTEPFIPVCAAGHVFAREPVRLRDLLEEHLLIREPGSGTRDILEKNLDIKNIRLSDFAHITEIGSMHVILQLLEKDAGITFLYRTAVEAGIKEGMFRELELRDFQMEHDFAFIWNKGSIYADTYRMICRELQ</sequence>
<dbReference type="GO" id="GO:0000976">
    <property type="term" value="F:transcription cis-regulatory region binding"/>
    <property type="evidence" value="ECO:0007669"/>
    <property type="project" value="TreeGrafter"/>
</dbReference>
<proteinExistence type="inferred from homology"/>
<dbReference type="GO" id="GO:0006355">
    <property type="term" value="P:regulation of DNA-templated transcription"/>
    <property type="evidence" value="ECO:0007669"/>
    <property type="project" value="TreeGrafter"/>
</dbReference>
<protein>
    <recommendedName>
        <fullName evidence="4">LysR substrate-binding domain-containing protein</fullName>
    </recommendedName>
</protein>
<evidence type="ECO:0000313" key="6">
    <source>
        <dbReference type="Proteomes" id="UP000315200"/>
    </source>
</evidence>
<dbReference type="Gene3D" id="3.40.190.10">
    <property type="entry name" value="Periplasmic binding protein-like II"/>
    <property type="match status" value="2"/>
</dbReference>
<accession>A0A829WKB8</accession>
<dbReference type="InterPro" id="IPR005119">
    <property type="entry name" value="LysR_subst-bd"/>
</dbReference>
<dbReference type="EMBL" id="BJLB01000001">
    <property type="protein sequence ID" value="GEA39223.1"/>
    <property type="molecule type" value="Genomic_DNA"/>
</dbReference>
<evidence type="ECO:0000259" key="4">
    <source>
        <dbReference type="Pfam" id="PF03466"/>
    </source>
</evidence>
<dbReference type="SUPFAM" id="SSF53850">
    <property type="entry name" value="Periplasmic binding protein-like II"/>
    <property type="match status" value="1"/>
</dbReference>
<reference evidence="5 6" key="1">
    <citation type="submission" date="2019-06" db="EMBL/GenBank/DDBJ databases">
        <title>Draft genome sequence of [Clostridium] clostridioforme NBRC 113352.</title>
        <authorList>
            <person name="Miura T."/>
            <person name="Furukawa M."/>
            <person name="Shimamura M."/>
            <person name="Ohyama Y."/>
            <person name="Yamazoe A."/>
            <person name="Kawasaki H."/>
        </authorList>
    </citation>
    <scope>NUCLEOTIDE SEQUENCE [LARGE SCALE GENOMIC DNA]</scope>
    <source>
        <strain evidence="5 6">NBRC 113352</strain>
    </source>
</reference>